<feature type="chain" id="PRO_5031296371" evidence="2">
    <location>
        <begin position="19"/>
        <end position="217"/>
    </location>
</feature>
<reference evidence="3" key="1">
    <citation type="submission" date="2021-01" db="EMBL/GenBank/DDBJ databases">
        <authorList>
            <person name="Corre E."/>
            <person name="Pelletier E."/>
            <person name="Niang G."/>
            <person name="Scheremetjew M."/>
            <person name="Finn R."/>
            <person name="Kale V."/>
            <person name="Holt S."/>
            <person name="Cochrane G."/>
            <person name="Meng A."/>
            <person name="Brown T."/>
            <person name="Cohen L."/>
        </authorList>
    </citation>
    <scope>NUCLEOTIDE SEQUENCE</scope>
    <source>
        <strain evidence="3">308</strain>
    </source>
</reference>
<dbReference type="Gene3D" id="1.20.120.290">
    <property type="entry name" value="Oxygen-evolving enhancer protein 3 (PsbQ), four-helix up-down bundle"/>
    <property type="match status" value="1"/>
</dbReference>
<organism evidence="3">
    <name type="scientific">Corethron hystrix</name>
    <dbReference type="NCBI Taxonomy" id="216773"/>
    <lineage>
        <taxon>Eukaryota</taxon>
        <taxon>Sar</taxon>
        <taxon>Stramenopiles</taxon>
        <taxon>Ochrophyta</taxon>
        <taxon>Bacillariophyta</taxon>
        <taxon>Coscinodiscophyceae</taxon>
        <taxon>Corethrophycidae</taxon>
        <taxon>Corethrales</taxon>
        <taxon>Corethraceae</taxon>
        <taxon>Corethron</taxon>
    </lineage>
</organism>
<gene>
    <name evidence="3" type="ORF">CHYS00102_LOCUS19551</name>
</gene>
<proteinExistence type="predicted"/>
<sequence length="217" mass="23692">MFHLKLFFTLLIFQTTGGFVPTIKSPNSSNIICGAKDASDEVDSNTQSKIHDGDGICLSRRNFGTSSMALLTAAFIFTRSPAAHAKEEDAEVVTPEMLTEAFRAVSTEASSPTGGIASLAEALNDGNWPFVLEFTKDYDLSFRKLIMGKARKMIPKTTETNAKLREQGLLLTNGVTFDLIGVNRAARTKDADAAKKAYNLLIEDIQKFLDLGSQVEF</sequence>
<evidence type="ECO:0000313" key="3">
    <source>
        <dbReference type="EMBL" id="CAD8892345.1"/>
    </source>
</evidence>
<accession>A0A7S1BMM8</accession>
<evidence type="ECO:0000256" key="1">
    <source>
        <dbReference type="ARBA" id="ARBA00023078"/>
    </source>
</evidence>
<dbReference type="EMBL" id="HBFR01027087">
    <property type="protein sequence ID" value="CAD8892345.1"/>
    <property type="molecule type" value="Transcribed_RNA"/>
</dbReference>
<dbReference type="InterPro" id="IPR023222">
    <property type="entry name" value="PsbQ-like_dom_sf"/>
</dbReference>
<keyword evidence="1" id="KW-0793">Thylakoid</keyword>
<feature type="signal peptide" evidence="2">
    <location>
        <begin position="1"/>
        <end position="18"/>
    </location>
</feature>
<dbReference type="AlphaFoldDB" id="A0A7S1BMM8"/>
<protein>
    <submittedName>
        <fullName evidence="3">Uncharacterized protein</fullName>
    </submittedName>
</protein>
<keyword evidence="2" id="KW-0732">Signal</keyword>
<evidence type="ECO:0000256" key="2">
    <source>
        <dbReference type="SAM" id="SignalP"/>
    </source>
</evidence>
<name>A0A7S1BMM8_9STRA</name>